<keyword evidence="7" id="KW-1185">Reference proteome</keyword>
<keyword evidence="3" id="KW-0378">Hydrolase</keyword>
<evidence type="ECO:0000259" key="5">
    <source>
        <dbReference type="Pfam" id="PF12850"/>
    </source>
</evidence>
<evidence type="ECO:0000256" key="3">
    <source>
        <dbReference type="ARBA" id="ARBA00022801"/>
    </source>
</evidence>
<dbReference type="InterPro" id="IPR029052">
    <property type="entry name" value="Metallo-depent_PP-like"/>
</dbReference>
<proteinExistence type="inferred from homology"/>
<dbReference type="PROSITE" id="PS01269">
    <property type="entry name" value="UPF0025"/>
    <property type="match status" value="1"/>
</dbReference>
<dbReference type="SUPFAM" id="SSF56300">
    <property type="entry name" value="Metallo-dependent phosphatases"/>
    <property type="match status" value="1"/>
</dbReference>
<protein>
    <recommendedName>
        <fullName evidence="4">Phosphoesterase</fullName>
        <ecNumber evidence="4">3.1.4.-</ecNumber>
    </recommendedName>
</protein>
<dbReference type="InterPro" id="IPR024654">
    <property type="entry name" value="Calcineurin-like_PHP_lpxH"/>
</dbReference>
<dbReference type="EC" id="3.1.4.-" evidence="4"/>
<comment type="similarity">
    <text evidence="1 4">Belongs to the metallophosphoesterase superfamily. YfcE family.</text>
</comment>
<evidence type="ECO:0000313" key="7">
    <source>
        <dbReference type="Proteomes" id="UP001060012"/>
    </source>
</evidence>
<dbReference type="Proteomes" id="UP001060012">
    <property type="component" value="Chromosome"/>
</dbReference>
<reference evidence="6" key="1">
    <citation type="submission" date="2022-07" db="EMBL/GenBank/DDBJ databases">
        <title>Arcobacter roscoffensis sp. nov., a marine bacterium isolated from coastal seawater collected from Roscoff, France.</title>
        <authorList>
            <person name="Pascual J."/>
            <person name="Lepeaux C."/>
            <person name="Methner A."/>
            <person name="Overmann J."/>
        </authorList>
    </citation>
    <scope>NUCLEOTIDE SEQUENCE</scope>
    <source>
        <strain evidence="6">ARW1-2F2</strain>
    </source>
</reference>
<dbReference type="EMBL" id="CP100595">
    <property type="protein sequence ID" value="UTJ06396.1"/>
    <property type="molecule type" value="Genomic_DNA"/>
</dbReference>
<accession>A0ABY5E3S1</accession>
<evidence type="ECO:0000256" key="1">
    <source>
        <dbReference type="ARBA" id="ARBA00008950"/>
    </source>
</evidence>
<evidence type="ECO:0000256" key="2">
    <source>
        <dbReference type="ARBA" id="ARBA00022723"/>
    </source>
</evidence>
<keyword evidence="2 4" id="KW-0479">Metal-binding</keyword>
<dbReference type="NCBIfam" id="TIGR00040">
    <property type="entry name" value="yfcE"/>
    <property type="match status" value="1"/>
</dbReference>
<dbReference type="InterPro" id="IPR000979">
    <property type="entry name" value="Phosphodiesterase_MJ0936/Vps29"/>
</dbReference>
<dbReference type="Pfam" id="PF12850">
    <property type="entry name" value="Metallophos_2"/>
    <property type="match status" value="1"/>
</dbReference>
<dbReference type="RefSeq" id="WP_254576575.1">
    <property type="nucleotide sequence ID" value="NZ_CP100595.1"/>
</dbReference>
<evidence type="ECO:0000313" key="6">
    <source>
        <dbReference type="EMBL" id="UTJ06396.1"/>
    </source>
</evidence>
<sequence length="172" mass="20465">MKIGILSDSHHQVGYTKEVIDFLKEKGSQYLIHAGDLCVEENLKLLEQSGLVYVSVFGNNDMGLIPFSNKYRIKQEPYYFKIKDIKFKLMHLPYHLTPDTDVVIFGHTHMFEHDYKNKTLFVNPGEVCAREKPLIECVFLEINENEYIISYYFKNTNEQFFKKEEYKYERKI</sequence>
<organism evidence="6 7">
    <name type="scientific">Arcobacter roscoffensis</name>
    <dbReference type="NCBI Taxonomy" id="2961520"/>
    <lineage>
        <taxon>Bacteria</taxon>
        <taxon>Pseudomonadati</taxon>
        <taxon>Campylobacterota</taxon>
        <taxon>Epsilonproteobacteria</taxon>
        <taxon>Campylobacterales</taxon>
        <taxon>Arcobacteraceae</taxon>
        <taxon>Arcobacter</taxon>
    </lineage>
</organism>
<feature type="domain" description="Calcineurin-like phosphoesterase" evidence="5">
    <location>
        <begin position="1"/>
        <end position="144"/>
    </location>
</feature>
<dbReference type="InterPro" id="IPR020935">
    <property type="entry name" value="PdiEstase_YfcE_CS"/>
</dbReference>
<dbReference type="PANTHER" id="PTHR43165:SF1">
    <property type="entry name" value="PHOSPHODIESTERASE MJ0936"/>
    <property type="match status" value="1"/>
</dbReference>
<comment type="cofactor">
    <cofactor evidence="4">
        <name>a divalent metal cation</name>
        <dbReference type="ChEBI" id="CHEBI:60240"/>
    </cofactor>
</comment>
<dbReference type="InterPro" id="IPR053193">
    <property type="entry name" value="MetalloPDE_YfcE-like"/>
</dbReference>
<name>A0ABY5E3S1_9BACT</name>
<gene>
    <name evidence="6" type="ORF">NJU99_14255</name>
</gene>
<evidence type="ECO:0000256" key="4">
    <source>
        <dbReference type="RuleBase" id="RU362039"/>
    </source>
</evidence>
<dbReference type="Gene3D" id="3.60.21.10">
    <property type="match status" value="1"/>
</dbReference>
<dbReference type="PANTHER" id="PTHR43165">
    <property type="entry name" value="METALLOPHOSPHOESTERASE"/>
    <property type="match status" value="1"/>
</dbReference>